<proteinExistence type="predicted"/>
<dbReference type="Proteomes" id="UP001610063">
    <property type="component" value="Unassembled WGS sequence"/>
</dbReference>
<sequence>MNVTLTRYFYLSLIILFLTIIIGSVYYMLGGFEEVKVYKLDPINRTVAGKMFVTHYTDQAPIDFGTKCREMVANGDIDGTLTIITFQNDTLPKNKIARFIGISLAAEMSEIPENFEVRQFQSTSRYAVFLSMHVLVQPRPHKIEAMLHAKAQEEGDELDDFFMEIRFPDNSLTVEGWAR</sequence>
<feature type="transmembrane region" description="Helical" evidence="1">
    <location>
        <begin position="6"/>
        <end position="29"/>
    </location>
</feature>
<keyword evidence="1" id="KW-0472">Membrane</keyword>
<accession>A0ABW7N6S0</accession>
<protein>
    <recommendedName>
        <fullName evidence="4">GyrI-like small molecule binding domain-containing protein</fullName>
    </recommendedName>
</protein>
<reference evidence="2 3" key="1">
    <citation type="journal article" date="2013" name="Int. J. Syst. Evol. Microbiol.">
        <title>Marinoscillum luteum sp. nov., isolated from marine sediment.</title>
        <authorList>
            <person name="Cha I.T."/>
            <person name="Park S.J."/>
            <person name="Kim S.J."/>
            <person name="Kim J.G."/>
            <person name="Jung M.Y."/>
            <person name="Shin K.S."/>
            <person name="Kwon K.K."/>
            <person name="Yang S.H."/>
            <person name="Seo Y.S."/>
            <person name="Rhee S.K."/>
        </authorList>
    </citation>
    <scope>NUCLEOTIDE SEQUENCE [LARGE SCALE GENOMIC DNA]</scope>
    <source>
        <strain evidence="2 3">KCTC 23939</strain>
    </source>
</reference>
<evidence type="ECO:0000256" key="1">
    <source>
        <dbReference type="SAM" id="Phobius"/>
    </source>
</evidence>
<keyword evidence="1" id="KW-1133">Transmembrane helix</keyword>
<evidence type="ECO:0000313" key="3">
    <source>
        <dbReference type="Proteomes" id="UP001610063"/>
    </source>
</evidence>
<organism evidence="2 3">
    <name type="scientific">Marinoscillum luteum</name>
    <dbReference type="NCBI Taxonomy" id="861051"/>
    <lineage>
        <taxon>Bacteria</taxon>
        <taxon>Pseudomonadati</taxon>
        <taxon>Bacteroidota</taxon>
        <taxon>Cytophagia</taxon>
        <taxon>Cytophagales</taxon>
        <taxon>Reichenbachiellaceae</taxon>
        <taxon>Marinoscillum</taxon>
    </lineage>
</organism>
<gene>
    <name evidence="2" type="ORF">ACHKAR_06750</name>
</gene>
<evidence type="ECO:0000313" key="2">
    <source>
        <dbReference type="EMBL" id="MFH6983130.1"/>
    </source>
</evidence>
<evidence type="ECO:0008006" key="4">
    <source>
        <dbReference type="Google" id="ProtNLM"/>
    </source>
</evidence>
<comment type="caution">
    <text evidence="2">The sequence shown here is derived from an EMBL/GenBank/DDBJ whole genome shotgun (WGS) entry which is preliminary data.</text>
</comment>
<name>A0ABW7N6S0_9BACT</name>
<keyword evidence="1" id="KW-0812">Transmembrane</keyword>
<dbReference type="RefSeq" id="WP_395416703.1">
    <property type="nucleotide sequence ID" value="NZ_JBIPKE010000014.1"/>
</dbReference>
<keyword evidence="3" id="KW-1185">Reference proteome</keyword>
<dbReference type="EMBL" id="JBIPKE010000014">
    <property type="protein sequence ID" value="MFH6983130.1"/>
    <property type="molecule type" value="Genomic_DNA"/>
</dbReference>